<evidence type="ECO:0000313" key="2">
    <source>
        <dbReference type="Proteomes" id="UP001549106"/>
    </source>
</evidence>
<dbReference type="EMBL" id="JBEPMJ010000028">
    <property type="protein sequence ID" value="MET3751766.1"/>
    <property type="molecule type" value="Genomic_DNA"/>
</dbReference>
<protein>
    <submittedName>
        <fullName evidence="1">Uncharacterized protein</fullName>
    </submittedName>
</protein>
<dbReference type="RefSeq" id="WP_005340365.1">
    <property type="nucleotide sequence ID" value="NZ_JANJZT010000028.1"/>
</dbReference>
<proteinExistence type="predicted"/>
<name>A0ABV2M5U2_9FIRM</name>
<gene>
    <name evidence="1" type="ORF">ABID24_003028</name>
</gene>
<reference evidence="1 2" key="1">
    <citation type="submission" date="2024-06" db="EMBL/GenBank/DDBJ databases">
        <title>Genomic Encyclopedia of Type Strains, Phase IV (KMG-IV): sequencing the most valuable type-strain genomes for metagenomic binning, comparative biology and taxonomic classification.</title>
        <authorList>
            <person name="Goeker M."/>
        </authorList>
    </citation>
    <scope>NUCLEOTIDE SEQUENCE [LARGE SCALE GENOMIC DNA]</scope>
    <source>
        <strain evidence="1 2">DSM 29492</strain>
    </source>
</reference>
<evidence type="ECO:0000313" key="1">
    <source>
        <dbReference type="EMBL" id="MET3751766.1"/>
    </source>
</evidence>
<comment type="caution">
    <text evidence="1">The sequence shown here is derived from an EMBL/GenBank/DDBJ whole genome shotgun (WGS) entry which is preliminary data.</text>
</comment>
<dbReference type="Proteomes" id="UP001549106">
    <property type="component" value="Unassembled WGS sequence"/>
</dbReference>
<keyword evidence="2" id="KW-1185">Reference proteome</keyword>
<sequence length="146" mass="17331">MRYLIAENQSKEIAARQKYLYDIFQLYFIPQNPVDGFIPLVPLGTAEFSVIFIVGHYDQVRKYLKSNIRNIEEGTIVLITCYASKLKRFKKNDKVWFVSTAENELSYCYRGKDYGFEFDITESEIDFYNCSKLEVMERIEKCFQHL</sequence>
<organism evidence="1 2">
    <name type="scientific">Blautia caecimuris</name>
    <dbReference type="NCBI Taxonomy" id="1796615"/>
    <lineage>
        <taxon>Bacteria</taxon>
        <taxon>Bacillati</taxon>
        <taxon>Bacillota</taxon>
        <taxon>Clostridia</taxon>
        <taxon>Lachnospirales</taxon>
        <taxon>Lachnospiraceae</taxon>
        <taxon>Blautia</taxon>
    </lineage>
</organism>
<accession>A0ABV2M5U2</accession>